<protein>
    <recommendedName>
        <fullName evidence="4">threonine-phosphate decarboxylase</fullName>
        <ecNumber evidence="4">4.1.1.81</ecNumber>
    </recommendedName>
    <alternativeName>
        <fullName evidence="8">L-threonine-O-3-phosphate decarboxylase</fullName>
    </alternativeName>
</protein>
<dbReference type="InterPro" id="IPR015424">
    <property type="entry name" value="PyrdxlP-dep_Trfase"/>
</dbReference>
<dbReference type="GO" id="GO:0030170">
    <property type="term" value="F:pyridoxal phosphate binding"/>
    <property type="evidence" value="ECO:0007669"/>
    <property type="project" value="InterPro"/>
</dbReference>
<dbReference type="InterPro" id="IPR015421">
    <property type="entry name" value="PyrdxlP-dep_Trfase_major"/>
</dbReference>
<dbReference type="Pfam" id="PF00155">
    <property type="entry name" value="Aminotran_1_2"/>
    <property type="match status" value="1"/>
</dbReference>
<evidence type="ECO:0000256" key="2">
    <source>
        <dbReference type="ARBA" id="ARBA00003444"/>
    </source>
</evidence>
<dbReference type="GO" id="GO:0009236">
    <property type="term" value="P:cobalamin biosynthetic process"/>
    <property type="evidence" value="ECO:0007669"/>
    <property type="project" value="UniProtKB-UniPathway"/>
</dbReference>
<comment type="function">
    <text evidence="2">Decarboxylates L-threonine-O-3-phosphate to yield (R)-1-amino-2-propanol O-2-phosphate, the precursor for the linkage between the nucleotide loop and the corrin ring in cobalamin.</text>
</comment>
<evidence type="ECO:0000313" key="13">
    <source>
        <dbReference type="Proteomes" id="UP000198728"/>
    </source>
</evidence>
<comment type="cofactor">
    <cofactor evidence="1">
        <name>pyridoxal 5'-phosphate</name>
        <dbReference type="ChEBI" id="CHEBI:597326"/>
    </cofactor>
</comment>
<dbReference type="STRING" id="441112.SAMN04488094_11485"/>
<evidence type="ECO:0000259" key="11">
    <source>
        <dbReference type="Pfam" id="PF00155"/>
    </source>
</evidence>
<evidence type="ECO:0000256" key="6">
    <source>
        <dbReference type="ARBA" id="ARBA00022898"/>
    </source>
</evidence>
<evidence type="ECO:0000256" key="10">
    <source>
        <dbReference type="SAM" id="MobiDB-lite"/>
    </source>
</evidence>
<dbReference type="InterPro" id="IPR004839">
    <property type="entry name" value="Aminotransferase_I/II_large"/>
</dbReference>
<evidence type="ECO:0000256" key="8">
    <source>
        <dbReference type="ARBA" id="ARBA00029996"/>
    </source>
</evidence>
<comment type="catalytic activity">
    <reaction evidence="9">
        <text>O-phospho-L-threonine + H(+) = (R)-1-aminopropan-2-yl phosphate + CO2</text>
        <dbReference type="Rhea" id="RHEA:11492"/>
        <dbReference type="ChEBI" id="CHEBI:15378"/>
        <dbReference type="ChEBI" id="CHEBI:16526"/>
        <dbReference type="ChEBI" id="CHEBI:58563"/>
        <dbReference type="ChEBI" id="CHEBI:58675"/>
        <dbReference type="EC" id="4.1.1.81"/>
    </reaction>
</comment>
<dbReference type="GO" id="GO:0048472">
    <property type="term" value="F:threonine-phosphate decarboxylase activity"/>
    <property type="evidence" value="ECO:0007669"/>
    <property type="project" value="UniProtKB-EC"/>
</dbReference>
<dbReference type="Gene3D" id="3.40.640.10">
    <property type="entry name" value="Type I PLP-dependent aspartate aminotransferase-like (Major domain)"/>
    <property type="match status" value="1"/>
</dbReference>
<dbReference type="Proteomes" id="UP000198728">
    <property type="component" value="Unassembled WGS sequence"/>
</dbReference>
<evidence type="ECO:0000256" key="1">
    <source>
        <dbReference type="ARBA" id="ARBA00001933"/>
    </source>
</evidence>
<accession>A0A1I1P9X5</accession>
<organism evidence="12 13">
    <name type="scientific">Tropicimonas isoalkanivorans</name>
    <dbReference type="NCBI Taxonomy" id="441112"/>
    <lineage>
        <taxon>Bacteria</taxon>
        <taxon>Pseudomonadati</taxon>
        <taxon>Pseudomonadota</taxon>
        <taxon>Alphaproteobacteria</taxon>
        <taxon>Rhodobacterales</taxon>
        <taxon>Roseobacteraceae</taxon>
        <taxon>Tropicimonas</taxon>
    </lineage>
</organism>
<evidence type="ECO:0000313" key="12">
    <source>
        <dbReference type="EMBL" id="SFD06704.1"/>
    </source>
</evidence>
<dbReference type="RefSeq" id="WP_093362296.1">
    <property type="nucleotide sequence ID" value="NZ_FOLG01000014.1"/>
</dbReference>
<evidence type="ECO:0000256" key="9">
    <source>
        <dbReference type="ARBA" id="ARBA00048531"/>
    </source>
</evidence>
<name>A0A1I1P9X5_9RHOB</name>
<evidence type="ECO:0000256" key="3">
    <source>
        <dbReference type="ARBA" id="ARBA00004953"/>
    </source>
</evidence>
<dbReference type="InterPro" id="IPR015422">
    <property type="entry name" value="PyrdxlP-dep_Trfase_small"/>
</dbReference>
<dbReference type="PANTHER" id="PTHR42885">
    <property type="entry name" value="HISTIDINOL-PHOSPHATE AMINOTRANSFERASE-RELATED"/>
    <property type="match status" value="1"/>
</dbReference>
<proteinExistence type="predicted"/>
<dbReference type="NCBIfam" id="TIGR01140">
    <property type="entry name" value="L_thr_O3P_dcar"/>
    <property type="match status" value="1"/>
</dbReference>
<dbReference type="Gene3D" id="3.90.1150.10">
    <property type="entry name" value="Aspartate Aminotransferase, domain 1"/>
    <property type="match status" value="1"/>
</dbReference>
<feature type="region of interest" description="Disordered" evidence="10">
    <location>
        <begin position="1"/>
        <end position="23"/>
    </location>
</feature>
<dbReference type="EC" id="4.1.1.81" evidence="4"/>
<comment type="pathway">
    <text evidence="3">Cofactor biosynthesis; adenosylcobalamin biosynthesis.</text>
</comment>
<dbReference type="EMBL" id="FOLG01000014">
    <property type="protein sequence ID" value="SFD06704.1"/>
    <property type="molecule type" value="Genomic_DNA"/>
</dbReference>
<dbReference type="UniPathway" id="UPA00148"/>
<keyword evidence="6" id="KW-0663">Pyridoxal phosphate</keyword>
<evidence type="ECO:0000256" key="7">
    <source>
        <dbReference type="ARBA" id="ARBA00023239"/>
    </source>
</evidence>
<dbReference type="OrthoDB" id="9799304at2"/>
<keyword evidence="13" id="KW-1185">Reference proteome</keyword>
<gene>
    <name evidence="12" type="ORF">SAMN04488094_11485</name>
</gene>
<feature type="domain" description="Aminotransferase class I/classII large" evidence="11">
    <location>
        <begin position="140"/>
        <end position="314"/>
    </location>
</feature>
<dbReference type="CDD" id="cd00609">
    <property type="entry name" value="AAT_like"/>
    <property type="match status" value="1"/>
</dbReference>
<reference evidence="12 13" key="1">
    <citation type="submission" date="2016-10" db="EMBL/GenBank/DDBJ databases">
        <authorList>
            <person name="de Groot N.N."/>
        </authorList>
    </citation>
    <scope>NUCLEOTIDE SEQUENCE [LARGE SCALE GENOMIC DNA]</scope>
    <source>
        <strain evidence="12 13">DSM 19548</strain>
    </source>
</reference>
<keyword evidence="7" id="KW-0456">Lyase</keyword>
<dbReference type="PANTHER" id="PTHR42885:SF1">
    <property type="entry name" value="THREONINE-PHOSPHATE DECARBOXYLASE"/>
    <property type="match status" value="1"/>
</dbReference>
<dbReference type="SUPFAM" id="SSF53383">
    <property type="entry name" value="PLP-dependent transferases"/>
    <property type="match status" value="1"/>
</dbReference>
<dbReference type="InterPro" id="IPR005860">
    <property type="entry name" value="CobD"/>
</dbReference>
<keyword evidence="5" id="KW-0169">Cobalamin biosynthesis</keyword>
<evidence type="ECO:0000256" key="4">
    <source>
        <dbReference type="ARBA" id="ARBA00012285"/>
    </source>
</evidence>
<dbReference type="AlphaFoldDB" id="A0A1I1P9X5"/>
<sequence length="325" mass="34882">MSEQNYGSAHPRDHGGGIDSAAGRWGGTRADWLDLSTGINPQPYPMPPLPADAWTALPDSRAERALVEAARAFWEVPEGLDILPCPGASAAIARLPALGTLGRVWIPQPTYNEHAASFGAAGWSVSAEADPAPDASVLVHPNNPDGRLWTGDALPSSGLLVIDESFCDVCPERTLISVATERPGTLILKSFGKFWGLAGVRLGFVIAAPDLIAPLRDMIGPWAVSGPALTIGTEALRDVTWAEATRARLERDATRLDALLERAGARTVGGTPLFRLYDTADARAMQDRLAAARIWTRIFPYSDRWLRLGLPGGEPDWQRLEAVLA</sequence>
<evidence type="ECO:0000256" key="5">
    <source>
        <dbReference type="ARBA" id="ARBA00022573"/>
    </source>
</evidence>